<gene>
    <name evidence="7" type="ORF">OSTLU_28416</name>
</gene>
<name>A4SA37_OSTLU</name>
<keyword evidence="8" id="KW-1185">Reference proteome</keyword>
<protein>
    <recommendedName>
        <fullName evidence="3">4a-hydroxytetrahydrobiopterin dehydratase</fullName>
        <ecNumber evidence="3">4.2.1.96</ecNumber>
    </recommendedName>
    <alternativeName>
        <fullName evidence="5">4-alpha-hydroxy-tetrahydropterin dehydratase</fullName>
    </alternativeName>
</protein>
<dbReference type="EC" id="4.2.1.96" evidence="3"/>
<evidence type="ECO:0000256" key="3">
    <source>
        <dbReference type="ARBA" id="ARBA00013252"/>
    </source>
</evidence>
<dbReference type="GeneID" id="5006335"/>
<evidence type="ECO:0000256" key="1">
    <source>
        <dbReference type="ARBA" id="ARBA00001554"/>
    </source>
</evidence>
<dbReference type="PANTHER" id="PTHR12599:SF0">
    <property type="entry name" value="PTERIN-4-ALPHA-CARBINOLAMINE DEHYDRATASE"/>
    <property type="match status" value="1"/>
</dbReference>
<evidence type="ECO:0000256" key="5">
    <source>
        <dbReference type="ARBA" id="ARBA00030497"/>
    </source>
</evidence>
<evidence type="ECO:0000313" key="8">
    <source>
        <dbReference type="Proteomes" id="UP000001568"/>
    </source>
</evidence>
<dbReference type="OrthoDB" id="277398at2759"/>
<sequence>MDEKSSCEGACSRDTPRLSESSIEEGLRQRPLWRRTADGRAISRAFTSKNWSAAMEFLNAVSVVAEREGHHPDVAIKNYRDVEVVIATHAIGGLSRFDFILAAKIDAECAATYSPKWARENGLA</sequence>
<comment type="catalytic activity">
    <reaction evidence="1">
        <text>(4aS,6R)-4a-hydroxy-L-erythro-5,6,7,8-tetrahydrobiopterin = (6R)-L-erythro-6,7-dihydrobiopterin + H2O</text>
        <dbReference type="Rhea" id="RHEA:11920"/>
        <dbReference type="ChEBI" id="CHEBI:15377"/>
        <dbReference type="ChEBI" id="CHEBI:15642"/>
        <dbReference type="ChEBI" id="CHEBI:43120"/>
        <dbReference type="EC" id="4.2.1.96"/>
    </reaction>
</comment>
<dbReference type="Proteomes" id="UP000001568">
    <property type="component" value="Chromosome 17"/>
</dbReference>
<keyword evidence="4" id="KW-0456">Lyase</keyword>
<dbReference type="GO" id="GO:0008124">
    <property type="term" value="F:4-alpha-hydroxytetrahydrobiopterin dehydratase activity"/>
    <property type="evidence" value="ECO:0007669"/>
    <property type="project" value="UniProtKB-EC"/>
</dbReference>
<dbReference type="RefSeq" id="XP_001422278.1">
    <property type="nucleotide sequence ID" value="XM_001422241.1"/>
</dbReference>
<dbReference type="Gramene" id="ABP00595">
    <property type="protein sequence ID" value="ABP00595"/>
    <property type="gene ID" value="OSTLU_28416"/>
</dbReference>
<evidence type="ECO:0000256" key="6">
    <source>
        <dbReference type="SAM" id="MobiDB-lite"/>
    </source>
</evidence>
<proteinExistence type="inferred from homology"/>
<dbReference type="KEGG" id="olu:OSTLU_28416"/>
<dbReference type="AlphaFoldDB" id="A4SA37"/>
<evidence type="ECO:0000256" key="4">
    <source>
        <dbReference type="ARBA" id="ARBA00023239"/>
    </source>
</evidence>
<dbReference type="STRING" id="436017.A4SA37"/>
<dbReference type="HOGENOM" id="CLU_081974_2_2_1"/>
<evidence type="ECO:0000313" key="7">
    <source>
        <dbReference type="EMBL" id="ABP00595.1"/>
    </source>
</evidence>
<dbReference type="InterPro" id="IPR001533">
    <property type="entry name" value="Pterin_deHydtase"/>
</dbReference>
<dbReference type="SUPFAM" id="SSF55248">
    <property type="entry name" value="PCD-like"/>
    <property type="match status" value="1"/>
</dbReference>
<dbReference type="eggNOG" id="KOG4073">
    <property type="taxonomic scope" value="Eukaryota"/>
</dbReference>
<dbReference type="OMA" id="FTSKNWS"/>
<dbReference type="PANTHER" id="PTHR12599">
    <property type="entry name" value="PTERIN-4-ALPHA-CARBINOLAMINE DEHYDRATASE"/>
    <property type="match status" value="1"/>
</dbReference>
<evidence type="ECO:0000256" key="2">
    <source>
        <dbReference type="ARBA" id="ARBA00006472"/>
    </source>
</evidence>
<dbReference type="InterPro" id="IPR036428">
    <property type="entry name" value="PCD_sf"/>
</dbReference>
<dbReference type="Pfam" id="PF01329">
    <property type="entry name" value="Pterin_4a"/>
    <property type="match status" value="1"/>
</dbReference>
<feature type="region of interest" description="Disordered" evidence="6">
    <location>
        <begin position="1"/>
        <end position="24"/>
    </location>
</feature>
<dbReference type="EMBL" id="CP000597">
    <property type="protein sequence ID" value="ABP00595.1"/>
    <property type="molecule type" value="Genomic_DNA"/>
</dbReference>
<reference evidence="7 8" key="1">
    <citation type="journal article" date="2007" name="Proc. Natl. Acad. Sci. U.S.A.">
        <title>The tiny eukaryote Ostreococcus provides genomic insights into the paradox of plankton speciation.</title>
        <authorList>
            <person name="Palenik B."/>
            <person name="Grimwood J."/>
            <person name="Aerts A."/>
            <person name="Rouze P."/>
            <person name="Salamov A."/>
            <person name="Putnam N."/>
            <person name="Dupont C."/>
            <person name="Jorgensen R."/>
            <person name="Derelle E."/>
            <person name="Rombauts S."/>
            <person name="Zhou K."/>
            <person name="Otillar R."/>
            <person name="Merchant S.S."/>
            <person name="Podell S."/>
            <person name="Gaasterland T."/>
            <person name="Napoli C."/>
            <person name="Gendler K."/>
            <person name="Manuell A."/>
            <person name="Tai V."/>
            <person name="Vallon O."/>
            <person name="Piganeau G."/>
            <person name="Jancek S."/>
            <person name="Heijde M."/>
            <person name="Jabbari K."/>
            <person name="Bowler C."/>
            <person name="Lohr M."/>
            <person name="Robbens S."/>
            <person name="Werner G."/>
            <person name="Dubchak I."/>
            <person name="Pazour G.J."/>
            <person name="Ren Q."/>
            <person name="Paulsen I."/>
            <person name="Delwiche C."/>
            <person name="Schmutz J."/>
            <person name="Rokhsar D."/>
            <person name="Van de Peer Y."/>
            <person name="Moreau H."/>
            <person name="Grigoriev I.V."/>
        </authorList>
    </citation>
    <scope>NUCLEOTIDE SEQUENCE [LARGE SCALE GENOMIC DNA]</scope>
    <source>
        <strain evidence="7 8">CCE9901</strain>
    </source>
</reference>
<comment type="similarity">
    <text evidence="2">Belongs to the pterin-4-alpha-carbinolamine dehydratase family.</text>
</comment>
<dbReference type="Gene3D" id="3.30.1360.20">
    <property type="entry name" value="Transcriptional coactivator/pterin dehydratase"/>
    <property type="match status" value="1"/>
</dbReference>
<accession>A4SA37</accession>
<dbReference type="GO" id="GO:0006729">
    <property type="term" value="P:tetrahydrobiopterin biosynthetic process"/>
    <property type="evidence" value="ECO:0007669"/>
    <property type="project" value="InterPro"/>
</dbReference>
<organism evidence="7 8">
    <name type="scientific">Ostreococcus lucimarinus (strain CCE9901)</name>
    <dbReference type="NCBI Taxonomy" id="436017"/>
    <lineage>
        <taxon>Eukaryota</taxon>
        <taxon>Viridiplantae</taxon>
        <taxon>Chlorophyta</taxon>
        <taxon>Mamiellophyceae</taxon>
        <taxon>Mamiellales</taxon>
        <taxon>Bathycoccaceae</taxon>
        <taxon>Ostreococcus</taxon>
    </lineage>
</organism>